<feature type="coiled-coil region" evidence="1">
    <location>
        <begin position="98"/>
        <end position="211"/>
    </location>
</feature>
<organism evidence="3 4">
    <name type="scientific">Lithohypha guttulata</name>
    <dbReference type="NCBI Taxonomy" id="1690604"/>
    <lineage>
        <taxon>Eukaryota</taxon>
        <taxon>Fungi</taxon>
        <taxon>Dikarya</taxon>
        <taxon>Ascomycota</taxon>
        <taxon>Pezizomycotina</taxon>
        <taxon>Eurotiomycetes</taxon>
        <taxon>Chaetothyriomycetidae</taxon>
        <taxon>Chaetothyriales</taxon>
        <taxon>Trichomeriaceae</taxon>
        <taxon>Lithohypha</taxon>
    </lineage>
</organism>
<reference evidence="3 4" key="1">
    <citation type="submission" date="2023-08" db="EMBL/GenBank/DDBJ databases">
        <title>Black Yeasts Isolated from many extreme environments.</title>
        <authorList>
            <person name="Coleine C."/>
            <person name="Stajich J.E."/>
            <person name="Selbmann L."/>
        </authorList>
    </citation>
    <scope>NUCLEOTIDE SEQUENCE [LARGE SCALE GENOMIC DNA]</scope>
    <source>
        <strain evidence="3 4">CCFEE 5885</strain>
    </source>
</reference>
<protein>
    <submittedName>
        <fullName evidence="3">Uncharacterized protein</fullName>
    </submittedName>
</protein>
<keyword evidence="4" id="KW-1185">Reference proteome</keyword>
<evidence type="ECO:0000313" key="4">
    <source>
        <dbReference type="Proteomes" id="UP001345013"/>
    </source>
</evidence>
<evidence type="ECO:0000313" key="3">
    <source>
        <dbReference type="EMBL" id="KAK5092130.1"/>
    </source>
</evidence>
<feature type="region of interest" description="Disordered" evidence="2">
    <location>
        <begin position="578"/>
        <end position="604"/>
    </location>
</feature>
<evidence type="ECO:0000256" key="2">
    <source>
        <dbReference type="SAM" id="MobiDB-lite"/>
    </source>
</evidence>
<name>A0ABR0K8Q6_9EURO</name>
<sequence>MDDDPERLISKLHRLHDKIELTLNTAFPQSDTPVQAATVLQLKAANENTSSTLRDLADLRERLTQQTVTDAQLNEYKSTYATQLEATMKIDAEKTSQIAGLRETLQKLSRENAARQQTASEDIGSLKAKNSEHAECIARLKNHLDQANASVQEKDKALEKAGADIEELQRSCDSQVNEAQSRKDARFTEILVDYDNKIARFENDLKQANILLQERGSALEKANTEKKDLRVKCDTRVLELQRRSDARVAEILTNRDSKIVQLENDLNHANALVQKTNGALETANAEKRRVKDECNARVNEAQRRSDARIQELLAERDQAIAERDQAITELETSRTKIRDEFQRKLVAKVAKFKERNDDMQQRAVEAVYESETTVVDLVRRQERELASKDEAMEALRHSQECALNRVRQLEVFNQRLNALLDKAIAADGHAKAWTNELKAVAKQETKNSCQLKNLLARQKEKNNQLQDALNESLRTNVRLGERLEDAGAEFYQASAAQVEQHQKQLTQLQDEHDSLSALRDNELEQKIQSALAQNNQERDQAHRRQVEERDEAHRRENTERDQRFKALEQMVTARLRTPTPVLPSSGRSRFASRRVSPDTQGITPGAIRHTEQAFGRADSTQVTPHISRELDKLPAFPVSTQHMLPPRPRREASLEFPESTPIRRRSSMGLLYGIHDHVGQHDAYQGDLDTTLVDYTNFNSIDSEESSSDVEAHLHIEETPRAPRRHTSKRPAEDELTSTVKLRRQTTMSTPALDPIPTSATNGQANSSARRALFPYDERVRRADHIWDLMHKDWSITSDEETKLREQLASLFSRGKAIHKVKEAIDKHVVGSFRERQVTPRPCLLANLTGENGGKGGSMTSGSCPYCKNKSHRVCVWAEYAPGVASGFGERNEAGIITDQVWDPTPSPSTFNIGGQQVRWYLRKRRDPVSRG</sequence>
<keyword evidence="1" id="KW-0175">Coiled coil</keyword>
<evidence type="ECO:0000256" key="1">
    <source>
        <dbReference type="SAM" id="Coils"/>
    </source>
</evidence>
<feature type="coiled-coil region" evidence="1">
    <location>
        <begin position="259"/>
        <end position="398"/>
    </location>
</feature>
<feature type="region of interest" description="Disordered" evidence="2">
    <location>
        <begin position="716"/>
        <end position="739"/>
    </location>
</feature>
<feature type="region of interest" description="Disordered" evidence="2">
    <location>
        <begin position="532"/>
        <end position="562"/>
    </location>
</feature>
<feature type="compositionally biased region" description="Basic and acidic residues" evidence="2">
    <location>
        <begin position="536"/>
        <end position="562"/>
    </location>
</feature>
<gene>
    <name evidence="3" type="ORF">LTR24_005472</name>
</gene>
<proteinExistence type="predicted"/>
<accession>A0ABR0K8Q6</accession>
<feature type="region of interest" description="Disordered" evidence="2">
    <location>
        <begin position="638"/>
        <end position="658"/>
    </location>
</feature>
<dbReference type="Proteomes" id="UP001345013">
    <property type="component" value="Unassembled WGS sequence"/>
</dbReference>
<dbReference type="EMBL" id="JAVRRG010000063">
    <property type="protein sequence ID" value="KAK5092130.1"/>
    <property type="molecule type" value="Genomic_DNA"/>
</dbReference>
<comment type="caution">
    <text evidence="3">The sequence shown here is derived from an EMBL/GenBank/DDBJ whole genome shotgun (WGS) entry which is preliminary data.</text>
</comment>